<keyword evidence="5" id="KW-0408">Iron</keyword>
<name>A0A1G2MWA9_9BACT</name>
<comment type="caution">
    <text evidence="6">The sequence shown here is derived from an EMBL/GenBank/DDBJ whole genome shotgun (WGS) entry which is preliminary data.</text>
</comment>
<evidence type="ECO:0000256" key="3">
    <source>
        <dbReference type="ARBA" id="ARBA00022801"/>
    </source>
</evidence>
<evidence type="ECO:0000256" key="5">
    <source>
        <dbReference type="HAMAP-Rule" id="MF_00163"/>
    </source>
</evidence>
<feature type="active site" evidence="5">
    <location>
        <position position="156"/>
    </location>
</feature>
<accession>A0A1G2MWA9</accession>
<dbReference type="HAMAP" id="MF_00163">
    <property type="entry name" value="Pep_deformylase"/>
    <property type="match status" value="1"/>
</dbReference>
<dbReference type="AlphaFoldDB" id="A0A1G2MWA9"/>
<dbReference type="NCBIfam" id="NF001159">
    <property type="entry name" value="PRK00150.1-3"/>
    <property type="match status" value="1"/>
</dbReference>
<keyword evidence="4 5" id="KW-0648">Protein biosynthesis</keyword>
<dbReference type="PANTHER" id="PTHR10458:SF22">
    <property type="entry name" value="PEPTIDE DEFORMYLASE"/>
    <property type="match status" value="1"/>
</dbReference>
<comment type="similarity">
    <text evidence="1 5">Belongs to the polypeptide deformylase family.</text>
</comment>
<evidence type="ECO:0000256" key="4">
    <source>
        <dbReference type="ARBA" id="ARBA00022917"/>
    </source>
</evidence>
<dbReference type="Proteomes" id="UP000177565">
    <property type="component" value="Unassembled WGS sequence"/>
</dbReference>
<sequence>MPTIIQKDNALLREKAAEVPDGQLTSPRIAKIIKELKVALSSQEDGVAIAAPQIGESVRIFVVSEKVFELSDKVEDRRKQQKKASQRAFKYLIFINPTITKLSRQKKLMEEGCLSVRWLYGKVKRSTKVSIRAYDEQGKPFERGASGLLAQVFQHETDHLDGVLFIDKAVDLHEMNPQEIDL</sequence>
<protein>
    <recommendedName>
        <fullName evidence="5">Peptide deformylase</fullName>
        <shortName evidence="5">PDF</shortName>
        <ecNumber evidence="5">3.5.1.88</ecNumber>
    </recommendedName>
    <alternativeName>
        <fullName evidence="5">Polypeptide deformylase</fullName>
    </alternativeName>
</protein>
<dbReference type="GO" id="GO:0006412">
    <property type="term" value="P:translation"/>
    <property type="evidence" value="ECO:0007669"/>
    <property type="project" value="UniProtKB-UniRule"/>
</dbReference>
<proteinExistence type="inferred from homology"/>
<organism evidence="6 7">
    <name type="scientific">Candidatus Taylorbacteria bacterium RIFCSPHIGHO2_02_FULL_46_13</name>
    <dbReference type="NCBI Taxonomy" id="1802312"/>
    <lineage>
        <taxon>Bacteria</taxon>
        <taxon>Candidatus Tayloriibacteriota</taxon>
    </lineage>
</organism>
<comment type="function">
    <text evidence="5">Removes the formyl group from the N-terminal Met of newly synthesized proteins. Requires at least a dipeptide for an efficient rate of reaction. N-terminal L-methionine is a prerequisite for activity but the enzyme has broad specificity at other positions.</text>
</comment>
<dbReference type="STRING" id="1802312.A3C06_03965"/>
<dbReference type="FunFam" id="3.90.45.10:FF:000003">
    <property type="entry name" value="Peptide deformylase"/>
    <property type="match status" value="1"/>
</dbReference>
<feature type="binding site" evidence="5">
    <location>
        <position position="155"/>
    </location>
    <ligand>
        <name>Fe cation</name>
        <dbReference type="ChEBI" id="CHEBI:24875"/>
    </ligand>
</feature>
<dbReference type="GO" id="GO:0046872">
    <property type="term" value="F:metal ion binding"/>
    <property type="evidence" value="ECO:0007669"/>
    <property type="project" value="UniProtKB-KW"/>
</dbReference>
<dbReference type="EMBL" id="MHRQ01000010">
    <property type="protein sequence ID" value="OHA27221.1"/>
    <property type="molecule type" value="Genomic_DNA"/>
</dbReference>
<dbReference type="PANTHER" id="PTHR10458">
    <property type="entry name" value="PEPTIDE DEFORMYLASE"/>
    <property type="match status" value="1"/>
</dbReference>
<dbReference type="InterPro" id="IPR036821">
    <property type="entry name" value="Peptide_deformylase_sf"/>
</dbReference>
<dbReference type="InterPro" id="IPR023635">
    <property type="entry name" value="Peptide_deformylase"/>
</dbReference>
<dbReference type="NCBIfam" id="TIGR00079">
    <property type="entry name" value="pept_deformyl"/>
    <property type="match status" value="1"/>
</dbReference>
<reference evidence="6 7" key="1">
    <citation type="journal article" date="2016" name="Nat. Commun.">
        <title>Thousands of microbial genomes shed light on interconnected biogeochemical processes in an aquifer system.</title>
        <authorList>
            <person name="Anantharaman K."/>
            <person name="Brown C.T."/>
            <person name="Hug L.A."/>
            <person name="Sharon I."/>
            <person name="Castelle C.J."/>
            <person name="Probst A.J."/>
            <person name="Thomas B.C."/>
            <person name="Singh A."/>
            <person name="Wilkins M.J."/>
            <person name="Karaoz U."/>
            <person name="Brodie E.L."/>
            <person name="Williams K.H."/>
            <person name="Hubbard S.S."/>
            <person name="Banfield J.F."/>
        </authorList>
    </citation>
    <scope>NUCLEOTIDE SEQUENCE [LARGE SCALE GENOMIC DNA]</scope>
</reference>
<dbReference type="Pfam" id="PF01327">
    <property type="entry name" value="Pep_deformylase"/>
    <property type="match status" value="1"/>
</dbReference>
<comment type="catalytic activity">
    <reaction evidence="5">
        <text>N-terminal N-formyl-L-methionyl-[peptide] + H2O = N-terminal L-methionyl-[peptide] + formate</text>
        <dbReference type="Rhea" id="RHEA:24420"/>
        <dbReference type="Rhea" id="RHEA-COMP:10639"/>
        <dbReference type="Rhea" id="RHEA-COMP:10640"/>
        <dbReference type="ChEBI" id="CHEBI:15377"/>
        <dbReference type="ChEBI" id="CHEBI:15740"/>
        <dbReference type="ChEBI" id="CHEBI:49298"/>
        <dbReference type="ChEBI" id="CHEBI:64731"/>
        <dbReference type="EC" id="3.5.1.88"/>
    </reaction>
</comment>
<keyword evidence="2 5" id="KW-0479">Metal-binding</keyword>
<feature type="binding site" evidence="5">
    <location>
        <position position="113"/>
    </location>
    <ligand>
        <name>Fe cation</name>
        <dbReference type="ChEBI" id="CHEBI:24875"/>
    </ligand>
</feature>
<evidence type="ECO:0000256" key="1">
    <source>
        <dbReference type="ARBA" id="ARBA00010759"/>
    </source>
</evidence>
<feature type="binding site" evidence="5">
    <location>
        <position position="159"/>
    </location>
    <ligand>
        <name>Fe cation</name>
        <dbReference type="ChEBI" id="CHEBI:24875"/>
    </ligand>
</feature>
<dbReference type="EC" id="3.5.1.88" evidence="5"/>
<evidence type="ECO:0000256" key="2">
    <source>
        <dbReference type="ARBA" id="ARBA00022723"/>
    </source>
</evidence>
<dbReference type="PRINTS" id="PR01576">
    <property type="entry name" value="PDEFORMYLASE"/>
</dbReference>
<dbReference type="GO" id="GO:0042586">
    <property type="term" value="F:peptide deformylase activity"/>
    <property type="evidence" value="ECO:0007669"/>
    <property type="project" value="UniProtKB-UniRule"/>
</dbReference>
<comment type="cofactor">
    <cofactor evidence="5">
        <name>Fe(2+)</name>
        <dbReference type="ChEBI" id="CHEBI:29033"/>
    </cofactor>
    <text evidence="5">Binds 1 Fe(2+) ion.</text>
</comment>
<dbReference type="CDD" id="cd00487">
    <property type="entry name" value="Pep_deformylase"/>
    <property type="match status" value="1"/>
</dbReference>
<dbReference type="PIRSF" id="PIRSF004749">
    <property type="entry name" value="Pep_def"/>
    <property type="match status" value="1"/>
</dbReference>
<evidence type="ECO:0000313" key="6">
    <source>
        <dbReference type="EMBL" id="OHA27221.1"/>
    </source>
</evidence>
<evidence type="ECO:0000313" key="7">
    <source>
        <dbReference type="Proteomes" id="UP000177565"/>
    </source>
</evidence>
<dbReference type="SUPFAM" id="SSF56420">
    <property type="entry name" value="Peptide deformylase"/>
    <property type="match status" value="1"/>
</dbReference>
<keyword evidence="3 5" id="KW-0378">Hydrolase</keyword>
<dbReference type="Gene3D" id="3.90.45.10">
    <property type="entry name" value="Peptide deformylase"/>
    <property type="match status" value="1"/>
</dbReference>
<gene>
    <name evidence="5" type="primary">def</name>
    <name evidence="6" type="ORF">A3C06_03965</name>
</gene>